<keyword evidence="1" id="KW-0472">Membrane</keyword>
<feature type="transmembrane region" description="Helical" evidence="1">
    <location>
        <begin position="69"/>
        <end position="93"/>
    </location>
</feature>
<sequence>MNSVALYQRPGISITGSWFVVGARRYSVSELSQLHTARGPHDPLTVRAVAVTGVLLAGIGVALGYTGGLYHLTAAAYLTLGVAALVPVLLAIIGHRWRPPAYELWGNYRGMTMLLFSSDQEREFGQVTRALLRAREVARLGGLGEPLVSTADIWYPKPR</sequence>
<accession>A0ABW3YCX9</accession>
<dbReference type="Proteomes" id="UP001597260">
    <property type="component" value="Unassembled WGS sequence"/>
</dbReference>
<evidence type="ECO:0000313" key="3">
    <source>
        <dbReference type="Proteomes" id="UP001597260"/>
    </source>
</evidence>
<keyword evidence="3" id="KW-1185">Reference proteome</keyword>
<dbReference type="Pfam" id="PF19744">
    <property type="entry name" value="DUF6232"/>
    <property type="match status" value="1"/>
</dbReference>
<keyword evidence="1" id="KW-1133">Transmembrane helix</keyword>
<organism evidence="2 3">
    <name type="scientific">Micromonospora sonneratiae</name>
    <dbReference type="NCBI Taxonomy" id="1184706"/>
    <lineage>
        <taxon>Bacteria</taxon>
        <taxon>Bacillati</taxon>
        <taxon>Actinomycetota</taxon>
        <taxon>Actinomycetes</taxon>
        <taxon>Micromonosporales</taxon>
        <taxon>Micromonosporaceae</taxon>
        <taxon>Micromonospora</taxon>
    </lineage>
</organism>
<comment type="caution">
    <text evidence="2">The sequence shown here is derived from an EMBL/GenBank/DDBJ whole genome shotgun (WGS) entry which is preliminary data.</text>
</comment>
<dbReference type="InterPro" id="IPR045629">
    <property type="entry name" value="DUF6232"/>
</dbReference>
<dbReference type="RefSeq" id="WP_377570317.1">
    <property type="nucleotide sequence ID" value="NZ_JBHTMP010000015.1"/>
</dbReference>
<reference evidence="3" key="1">
    <citation type="journal article" date="2019" name="Int. J. Syst. Evol. Microbiol.">
        <title>The Global Catalogue of Microorganisms (GCM) 10K type strain sequencing project: providing services to taxonomists for standard genome sequencing and annotation.</title>
        <authorList>
            <consortium name="The Broad Institute Genomics Platform"/>
            <consortium name="The Broad Institute Genome Sequencing Center for Infectious Disease"/>
            <person name="Wu L."/>
            <person name="Ma J."/>
        </authorList>
    </citation>
    <scope>NUCLEOTIDE SEQUENCE [LARGE SCALE GENOMIC DNA]</scope>
    <source>
        <strain evidence="3">JCM 31037</strain>
    </source>
</reference>
<gene>
    <name evidence="2" type="ORF">ACFQ4H_12565</name>
</gene>
<evidence type="ECO:0000256" key="1">
    <source>
        <dbReference type="SAM" id="Phobius"/>
    </source>
</evidence>
<dbReference type="EMBL" id="JBHTMP010000015">
    <property type="protein sequence ID" value="MFD1321925.1"/>
    <property type="molecule type" value="Genomic_DNA"/>
</dbReference>
<feature type="transmembrane region" description="Helical" evidence="1">
    <location>
        <begin position="44"/>
        <end position="63"/>
    </location>
</feature>
<evidence type="ECO:0000313" key="2">
    <source>
        <dbReference type="EMBL" id="MFD1321925.1"/>
    </source>
</evidence>
<proteinExistence type="predicted"/>
<name>A0ABW3YCX9_9ACTN</name>
<protein>
    <submittedName>
        <fullName evidence="2">DUF6232 family protein</fullName>
    </submittedName>
</protein>
<keyword evidence="1" id="KW-0812">Transmembrane</keyword>